<dbReference type="PANTHER" id="PTHR30576">
    <property type="entry name" value="COLANIC BIOSYNTHESIS UDP-GLUCOSE LIPID CARRIER TRANSFERASE"/>
    <property type="match status" value="1"/>
</dbReference>
<comment type="caution">
    <text evidence="9">The sequence shown here is derived from an EMBL/GenBank/DDBJ whole genome shotgun (WGS) entry which is preliminary data.</text>
</comment>
<sequence>MRDLQGLFARLGDVALIIATAALASHLRFAEWGQRGFTDGFAFFTAAFALVLFPVFGVYESWRGRSKRVLAGQVALAWFVVQGCALTAMFSLRQIDLVSRLWFVYWSALAGSLLIAYRLVAHAVLARLRHAGMNLHQVALVGGGPHCDAILRRIEAAPGTGFRASAIYTPGNDTAAPGHDMPGFGMPGFDLLYGDRSSRGEEARAVRFHDLEAFAKHVRNADLHEVWLALPLSEEPTILRVIGEFRNDLVNIRFMPDVRSLALFDSGVIDLIGVPAINLVASPLSPSAMLKKDVFDRVFAACALVGLAPLLLAIAIAVKLSSHGPVLFKQKRKGADGRVFTIYKFRSMRVHREAPGVVQQAVRHDPRVTKLGAFLRRTSLDELPQFFNVLCGDMSVVGPRPHALEHDDLYQKVVAGYIHRYRIKPGITGWAQINGYRGETDRIEKMERRVAHDLYYLGNWSFALDMRIIAATVVKGLVNSNAY</sequence>
<keyword evidence="10" id="KW-1185">Reference proteome</keyword>
<keyword evidence="4 7" id="KW-0812">Transmembrane</keyword>
<evidence type="ECO:0000256" key="4">
    <source>
        <dbReference type="ARBA" id="ARBA00022692"/>
    </source>
</evidence>
<evidence type="ECO:0000313" key="10">
    <source>
        <dbReference type="Proteomes" id="UP000280434"/>
    </source>
</evidence>
<evidence type="ECO:0000313" key="9">
    <source>
        <dbReference type="EMBL" id="RKP50912.1"/>
    </source>
</evidence>
<organism evidence="9 10">
    <name type="scientific">Trinickia fusca</name>
    <dbReference type="NCBI Taxonomy" id="2419777"/>
    <lineage>
        <taxon>Bacteria</taxon>
        <taxon>Pseudomonadati</taxon>
        <taxon>Pseudomonadota</taxon>
        <taxon>Betaproteobacteria</taxon>
        <taxon>Burkholderiales</taxon>
        <taxon>Burkholderiaceae</taxon>
        <taxon>Trinickia</taxon>
    </lineage>
</organism>
<dbReference type="OrthoDB" id="9808602at2"/>
<dbReference type="AlphaFoldDB" id="A0A494XMA8"/>
<dbReference type="GO" id="GO:0016020">
    <property type="term" value="C:membrane"/>
    <property type="evidence" value="ECO:0007669"/>
    <property type="project" value="UniProtKB-SubCell"/>
</dbReference>
<feature type="transmembrane region" description="Helical" evidence="7">
    <location>
        <begin position="298"/>
        <end position="322"/>
    </location>
</feature>
<evidence type="ECO:0000256" key="1">
    <source>
        <dbReference type="ARBA" id="ARBA00004141"/>
    </source>
</evidence>
<dbReference type="InterPro" id="IPR017475">
    <property type="entry name" value="EPS_sugar_tfrase"/>
</dbReference>
<dbReference type="InterPro" id="IPR017473">
    <property type="entry name" value="Undecaprenyl-P_gluc_Ptfrase"/>
</dbReference>
<keyword evidence="6 7" id="KW-0472">Membrane</keyword>
<dbReference type="EC" id="2.7.8.31" evidence="9"/>
<feature type="transmembrane region" description="Helical" evidence="7">
    <location>
        <begin position="41"/>
        <end position="62"/>
    </location>
</feature>
<dbReference type="NCBIfam" id="TIGR03023">
    <property type="entry name" value="WcaJ_sugtrans"/>
    <property type="match status" value="1"/>
</dbReference>
<protein>
    <submittedName>
        <fullName evidence="9">Undecaprenyl-phosphate glucose phosphotransferase</fullName>
        <ecNumber evidence="9">2.7.8.31</ecNumber>
    </submittedName>
</protein>
<feature type="domain" description="Bacterial sugar transferase" evidence="8">
    <location>
        <begin position="292"/>
        <end position="475"/>
    </location>
</feature>
<dbReference type="RefSeq" id="WP_121276999.1">
    <property type="nucleotide sequence ID" value="NZ_RBZV01000002.1"/>
</dbReference>
<evidence type="ECO:0000256" key="6">
    <source>
        <dbReference type="ARBA" id="ARBA00023136"/>
    </source>
</evidence>
<gene>
    <name evidence="9" type="ORF">D7S89_07560</name>
</gene>
<dbReference type="EMBL" id="RBZV01000002">
    <property type="protein sequence ID" value="RKP50912.1"/>
    <property type="molecule type" value="Genomic_DNA"/>
</dbReference>
<proteinExistence type="inferred from homology"/>
<comment type="similarity">
    <text evidence="2">Belongs to the bacterial sugar transferase family.</text>
</comment>
<evidence type="ECO:0000256" key="5">
    <source>
        <dbReference type="ARBA" id="ARBA00022989"/>
    </source>
</evidence>
<dbReference type="InterPro" id="IPR003362">
    <property type="entry name" value="Bact_transf"/>
</dbReference>
<feature type="transmembrane region" description="Helical" evidence="7">
    <location>
        <begin position="69"/>
        <end position="90"/>
    </location>
</feature>
<evidence type="ECO:0000256" key="7">
    <source>
        <dbReference type="SAM" id="Phobius"/>
    </source>
</evidence>
<dbReference type="Proteomes" id="UP000280434">
    <property type="component" value="Unassembled WGS sequence"/>
</dbReference>
<evidence type="ECO:0000256" key="3">
    <source>
        <dbReference type="ARBA" id="ARBA00022679"/>
    </source>
</evidence>
<accession>A0A494XMA8</accession>
<evidence type="ECO:0000256" key="2">
    <source>
        <dbReference type="ARBA" id="ARBA00006464"/>
    </source>
</evidence>
<comment type="subcellular location">
    <subcellularLocation>
        <location evidence="1">Membrane</location>
        <topology evidence="1">Multi-pass membrane protein</topology>
    </subcellularLocation>
</comment>
<dbReference type="PANTHER" id="PTHR30576:SF0">
    <property type="entry name" value="UNDECAPRENYL-PHOSPHATE N-ACETYLGALACTOSAMINYL 1-PHOSPHATE TRANSFERASE-RELATED"/>
    <property type="match status" value="1"/>
</dbReference>
<keyword evidence="5 7" id="KW-1133">Transmembrane helix</keyword>
<dbReference type="Pfam" id="PF02397">
    <property type="entry name" value="Bac_transf"/>
    <property type="match status" value="1"/>
</dbReference>
<feature type="transmembrane region" description="Helical" evidence="7">
    <location>
        <begin position="7"/>
        <end position="29"/>
    </location>
</feature>
<evidence type="ECO:0000259" key="8">
    <source>
        <dbReference type="Pfam" id="PF02397"/>
    </source>
</evidence>
<dbReference type="NCBIfam" id="TIGR03025">
    <property type="entry name" value="EPS_sugtrans"/>
    <property type="match status" value="1"/>
</dbReference>
<name>A0A494XMA8_9BURK</name>
<dbReference type="Pfam" id="PF13727">
    <property type="entry name" value="CoA_binding_3"/>
    <property type="match status" value="1"/>
</dbReference>
<keyword evidence="3 9" id="KW-0808">Transferase</keyword>
<reference evidence="9 10" key="1">
    <citation type="submission" date="2018-10" db="EMBL/GenBank/DDBJ databases">
        <title>Paraburkholderia sp. 7MK8-2, isolated from soil.</title>
        <authorList>
            <person name="Gao Z.-H."/>
            <person name="Qiu L.-H."/>
        </authorList>
    </citation>
    <scope>NUCLEOTIDE SEQUENCE [LARGE SCALE GENOMIC DNA]</scope>
    <source>
        <strain evidence="9 10">7MK8-2</strain>
    </source>
</reference>
<feature type="transmembrane region" description="Helical" evidence="7">
    <location>
        <begin position="102"/>
        <end position="120"/>
    </location>
</feature>
<dbReference type="GO" id="GO:0089702">
    <property type="term" value="F:undecaprenyl-phosphate glucose phosphotransferase activity"/>
    <property type="evidence" value="ECO:0007669"/>
    <property type="project" value="UniProtKB-EC"/>
</dbReference>